<organism evidence="5 6">
    <name type="scientific">Hypsizygus marmoreus</name>
    <name type="common">White beech mushroom</name>
    <name type="synonym">Agaricus marmoreus</name>
    <dbReference type="NCBI Taxonomy" id="39966"/>
    <lineage>
        <taxon>Eukaryota</taxon>
        <taxon>Fungi</taxon>
        <taxon>Dikarya</taxon>
        <taxon>Basidiomycota</taxon>
        <taxon>Agaricomycotina</taxon>
        <taxon>Agaricomycetes</taxon>
        <taxon>Agaricomycetidae</taxon>
        <taxon>Agaricales</taxon>
        <taxon>Tricholomatineae</taxon>
        <taxon>Lyophyllaceae</taxon>
        <taxon>Hypsizygus</taxon>
    </lineage>
</organism>
<feature type="compositionally biased region" description="Polar residues" evidence="3">
    <location>
        <begin position="871"/>
        <end position="884"/>
    </location>
</feature>
<dbReference type="InterPro" id="IPR001878">
    <property type="entry name" value="Znf_CCHC"/>
</dbReference>
<evidence type="ECO:0000256" key="1">
    <source>
        <dbReference type="ARBA" id="ARBA00022664"/>
    </source>
</evidence>
<feature type="compositionally biased region" description="Acidic residues" evidence="3">
    <location>
        <begin position="265"/>
        <end position="279"/>
    </location>
</feature>
<evidence type="ECO:0000313" key="5">
    <source>
        <dbReference type="EMBL" id="RDB26933.1"/>
    </source>
</evidence>
<dbReference type="GO" id="GO:0006397">
    <property type="term" value="P:mRNA processing"/>
    <property type="evidence" value="ECO:0007669"/>
    <property type="project" value="UniProtKB-KW"/>
</dbReference>
<dbReference type="InterPro" id="IPR036875">
    <property type="entry name" value="Znf_CCHC_sf"/>
</dbReference>
<feature type="compositionally biased region" description="Polar residues" evidence="3">
    <location>
        <begin position="106"/>
        <end position="126"/>
    </location>
</feature>
<protein>
    <recommendedName>
        <fullName evidence="4">CCHC-type domain-containing protein</fullName>
    </recommendedName>
</protein>
<feature type="region of interest" description="Disordered" evidence="3">
    <location>
        <begin position="1482"/>
        <end position="1505"/>
    </location>
</feature>
<accession>A0A369K507</accession>
<dbReference type="InParanoid" id="A0A369K507"/>
<keyword evidence="2" id="KW-0863">Zinc-finger</keyword>
<feature type="region of interest" description="Disordered" evidence="3">
    <location>
        <begin position="1"/>
        <end position="233"/>
    </location>
</feature>
<comment type="caution">
    <text evidence="5">The sequence shown here is derived from an EMBL/GenBank/DDBJ whole genome shotgun (WGS) entry which is preliminary data.</text>
</comment>
<feature type="compositionally biased region" description="Polar residues" evidence="3">
    <location>
        <begin position="151"/>
        <end position="168"/>
    </location>
</feature>
<dbReference type="Pfam" id="PF00098">
    <property type="entry name" value="zf-CCHC"/>
    <property type="match status" value="1"/>
</dbReference>
<feature type="compositionally biased region" description="Basic and acidic residues" evidence="3">
    <location>
        <begin position="202"/>
        <end position="211"/>
    </location>
</feature>
<evidence type="ECO:0000259" key="4">
    <source>
        <dbReference type="PROSITE" id="PS50158"/>
    </source>
</evidence>
<dbReference type="GO" id="GO:0003676">
    <property type="term" value="F:nucleic acid binding"/>
    <property type="evidence" value="ECO:0007669"/>
    <property type="project" value="InterPro"/>
</dbReference>
<keyword evidence="6" id="KW-1185">Reference proteome</keyword>
<dbReference type="SUPFAM" id="SSF50630">
    <property type="entry name" value="Acid proteases"/>
    <property type="match status" value="1"/>
</dbReference>
<evidence type="ECO:0000256" key="2">
    <source>
        <dbReference type="PROSITE-ProRule" id="PRU00047"/>
    </source>
</evidence>
<feature type="compositionally biased region" description="Basic residues" evidence="3">
    <location>
        <begin position="447"/>
        <end position="475"/>
    </location>
</feature>
<dbReference type="CDD" id="cd00303">
    <property type="entry name" value="retropepsin_like"/>
    <property type="match status" value="1"/>
</dbReference>
<feature type="compositionally biased region" description="Basic and acidic residues" evidence="3">
    <location>
        <begin position="341"/>
        <end position="363"/>
    </location>
</feature>
<dbReference type="SUPFAM" id="SSF56672">
    <property type="entry name" value="DNA/RNA polymerases"/>
    <property type="match status" value="1"/>
</dbReference>
<evidence type="ECO:0000313" key="6">
    <source>
        <dbReference type="Proteomes" id="UP000076154"/>
    </source>
</evidence>
<feature type="compositionally biased region" description="Low complexity" evidence="3">
    <location>
        <begin position="71"/>
        <end position="90"/>
    </location>
</feature>
<dbReference type="Gene3D" id="2.40.70.10">
    <property type="entry name" value="Acid Proteases"/>
    <property type="match status" value="1"/>
</dbReference>
<dbReference type="SUPFAM" id="SSF57756">
    <property type="entry name" value="Retrovirus zinc finger-like domains"/>
    <property type="match status" value="1"/>
</dbReference>
<dbReference type="InterPro" id="IPR021109">
    <property type="entry name" value="Peptidase_aspartic_dom_sf"/>
</dbReference>
<dbReference type="EMBL" id="LUEZ02000021">
    <property type="protein sequence ID" value="RDB26933.1"/>
    <property type="molecule type" value="Genomic_DNA"/>
</dbReference>
<dbReference type="GO" id="GO:0008270">
    <property type="term" value="F:zinc ion binding"/>
    <property type="evidence" value="ECO:0007669"/>
    <property type="project" value="UniProtKB-KW"/>
</dbReference>
<feature type="region of interest" description="Disordered" evidence="3">
    <location>
        <begin position="245"/>
        <end position="288"/>
    </location>
</feature>
<sequence>MSTRYSLRLRPTAVRSHGPVTHFGEAVSDRDRIVSSDLSDPDDVPRSRHLSAEGDPTAMPAEKDAEAPGPSASENSPVVEEPSSSDSSSGADERREVDSGPHGVDGSSTVPNVTTEVSNASYTGSTPAPDRPRYRAYMEEVEDEDLPRPVNLTTEQSRVVENARQSMTAAERELVDRRAEQIRRAQVPAPVHFPSDPTPGESSRRKGKAADPHNWGAADLSDTDLDPELQRQMLDEFNTRKNLAEINAHHAIDPEPASAQPVNISEDDGDMEGGNDEYDTLPPPTRKEIEDYLKNKKKLQRELDRLHKKQKTAHRKKERSGSLPMSDELAGLIKKVAGGYKSKDKPQSSDNKKSTKKNYHTDATEPITQVTAESALGRAFKRLGKRRRDEPSDDSSSSDSDLDDDSDSASSTSSSGSDTSSSSSSSGSSSEISSSDSSSSSSESSRAHHKSRGHRRGHRSKHKRSKSRRSKRRPQKSLIKPTPPEKYSGQVDIRAFHKFLTHGTSYVKYGYVEERRQVIVLSEFLTGKAYTFYSRNVSMNPEKWNLQKFFTGLFNYCFPIDFRNQQRTRLDRMQQGSRSVKDYVAELDELFTIVGTKSKRDRVVKLYNGFRPSIKQALLRKHRNPEKTKWKTMVKDAEYQEMADNVNVGDLRSDGRNDHRSDSRNDPRRNGNNRRDDQRHRDHSPKRSGSPSGHKKTNNTPGFSSVRGNPKAYNQSQTKPGNWKAKRQDQSSANKFTLSKKEEDELRAAGKCFRCKEPGHMSRNCPHANTTKTSNGKPPGLSAYGIQVNLEETEQLRVASLGETTSTLTVGMMELWDFLSSEGESLSLKSATDSDSVSLESFYSSSDFSNVDFSDADFQSDSELGEPPDLQSVSDSATDLSVSSDRIPDLEPLTDSNFEEPDIADFRSIAESVSDLDSAGDNCDTEDDFHKMVHSTAAVPLDEYPFHVENAEIRLDLLEVEEGFRHQLGFAPARKLEYMLESMQPYPGDPTNVLQLHGRRFSALRISDDELVVHDFIHDTDDYISIEAVQDRSFEVGTWFATRCSERSGFPLTRRSWFGTTLHADVWAWNAKRVLASGAPLPGEGRKGVQYPCRFEVKPLTASSEHFVISDKFRDFNTIIHSRYLQNEKFNLVNWYIKRLDKAYQNLEDRLFSLPYDPRYDPGCLYDEPMPESLANEQYNAEQVWIWASRMNRVRLQEDEHQYRVLELNGQQVEAGTYPAIQRNSAYTKDPARRVPKPLVIVVKINGQPCRALVDSGSLGDFVSSTLAQQLNLKKVELTSPVPVQLAVQGSRSKVNFGATAKFEYQGIYCDKYFDVINLSGYDLILGTPWLYQHKVTFGINPSRVVIGSNIPLPMEGDGVSRLSSRSMELYEENLERIRQDLREYAKPLCKKASETPLPPLRAINHEIPLIDPDKVYPWRPSRCPEAMRDQWTQKRDDYIKTGRWRVTSSGNTVPMLLIPKPGKPGDPPRLRTVVDLRLRNANTHKRSSPLPDIDGCVRADSDSP</sequence>
<keyword evidence="2" id="KW-0479">Metal-binding</keyword>
<feature type="compositionally biased region" description="Low complexity" evidence="3">
    <location>
        <begin position="408"/>
        <end position="444"/>
    </location>
</feature>
<dbReference type="InterPro" id="IPR043502">
    <property type="entry name" value="DNA/RNA_pol_sf"/>
</dbReference>
<name>A0A369K507_HYPMA</name>
<feature type="compositionally biased region" description="Basic and acidic residues" evidence="3">
    <location>
        <begin position="43"/>
        <end position="52"/>
    </location>
</feature>
<feature type="domain" description="CCHC-type" evidence="4">
    <location>
        <begin position="751"/>
        <end position="766"/>
    </location>
</feature>
<feature type="region of interest" description="Disordered" evidence="3">
    <location>
        <begin position="857"/>
        <end position="898"/>
    </location>
</feature>
<proteinExistence type="predicted"/>
<feature type="region of interest" description="Disordered" evidence="3">
    <location>
        <begin position="645"/>
        <end position="743"/>
    </location>
</feature>
<dbReference type="OrthoDB" id="1750432at2759"/>
<dbReference type="SMART" id="SM00343">
    <property type="entry name" value="ZnF_C2HC"/>
    <property type="match status" value="1"/>
</dbReference>
<reference evidence="5" key="1">
    <citation type="submission" date="2018-04" db="EMBL/GenBank/DDBJ databases">
        <title>Whole genome sequencing of Hypsizygus marmoreus.</title>
        <authorList>
            <person name="Choi I.-G."/>
            <person name="Min B."/>
            <person name="Kim J.-G."/>
            <person name="Kim S."/>
            <person name="Oh Y.-L."/>
            <person name="Kong W.-S."/>
            <person name="Park H."/>
            <person name="Jeong J."/>
            <person name="Song E.-S."/>
        </authorList>
    </citation>
    <scope>NUCLEOTIDE SEQUENCE [LARGE SCALE GENOMIC DNA]</scope>
    <source>
        <strain evidence="5">51987-8</strain>
    </source>
</reference>
<feature type="compositionally biased region" description="Basic and acidic residues" evidence="3">
    <location>
        <begin position="651"/>
        <end position="680"/>
    </location>
</feature>
<feature type="compositionally biased region" description="Basic residues" evidence="3">
    <location>
        <begin position="306"/>
        <end position="318"/>
    </location>
</feature>
<dbReference type="Gene3D" id="4.10.60.10">
    <property type="entry name" value="Zinc finger, CCHC-type"/>
    <property type="match status" value="1"/>
</dbReference>
<feature type="compositionally biased region" description="Polar residues" evidence="3">
    <location>
        <begin position="698"/>
        <end position="720"/>
    </location>
</feature>
<dbReference type="STRING" id="39966.A0A369K507"/>
<dbReference type="Pfam" id="PF08284">
    <property type="entry name" value="RVP_2"/>
    <property type="match status" value="1"/>
</dbReference>
<gene>
    <name evidence="5" type="ORF">Hypma_004938</name>
</gene>
<dbReference type="Gene3D" id="3.10.10.10">
    <property type="entry name" value="HIV Type 1 Reverse Transcriptase, subunit A, domain 1"/>
    <property type="match status" value="1"/>
</dbReference>
<keyword evidence="2" id="KW-0862">Zinc</keyword>
<dbReference type="PROSITE" id="PS50158">
    <property type="entry name" value="ZF_CCHC"/>
    <property type="match status" value="1"/>
</dbReference>
<feature type="compositionally biased region" description="Acidic residues" evidence="3">
    <location>
        <begin position="857"/>
        <end position="866"/>
    </location>
</feature>
<evidence type="ECO:0000256" key="3">
    <source>
        <dbReference type="SAM" id="MobiDB-lite"/>
    </source>
</evidence>
<dbReference type="Proteomes" id="UP000076154">
    <property type="component" value="Unassembled WGS sequence"/>
</dbReference>
<feature type="compositionally biased region" description="Basic and acidic residues" evidence="3">
    <location>
        <begin position="1496"/>
        <end position="1505"/>
    </location>
</feature>
<feature type="compositionally biased region" description="Basic and acidic residues" evidence="3">
    <location>
        <begin position="170"/>
        <end position="183"/>
    </location>
</feature>
<feature type="region of interest" description="Disordered" evidence="3">
    <location>
        <begin position="301"/>
        <end position="487"/>
    </location>
</feature>
<keyword evidence="1" id="KW-0507">mRNA processing</keyword>